<reference evidence="1 2" key="1">
    <citation type="submission" date="2024-01" db="EMBL/GenBank/DDBJ databases">
        <title>Genome assemblies of Stephania.</title>
        <authorList>
            <person name="Yang L."/>
        </authorList>
    </citation>
    <scope>NUCLEOTIDE SEQUENCE [LARGE SCALE GENOMIC DNA]</scope>
    <source>
        <strain evidence="1">QJT</strain>
        <tissue evidence="1">Leaf</tissue>
    </source>
</reference>
<dbReference type="AlphaFoldDB" id="A0AAP0JPD0"/>
<protein>
    <submittedName>
        <fullName evidence="1">Uncharacterized protein</fullName>
    </submittedName>
</protein>
<evidence type="ECO:0000313" key="2">
    <source>
        <dbReference type="Proteomes" id="UP001417504"/>
    </source>
</evidence>
<dbReference type="EMBL" id="JBBNAE010000003">
    <property type="protein sequence ID" value="KAK9137712.1"/>
    <property type="molecule type" value="Genomic_DNA"/>
</dbReference>
<sequence>MEKKSTSFFFHGGEATYSNVERTISPTTRSLDAYPSATFTLPFDTMYSRCFNSSSMPNTMWRKRSWHIDTEMLSIIRLAIRNVPF</sequence>
<evidence type="ECO:0000313" key="1">
    <source>
        <dbReference type="EMBL" id="KAK9137712.1"/>
    </source>
</evidence>
<name>A0AAP0JPD0_9MAGN</name>
<dbReference type="Proteomes" id="UP001417504">
    <property type="component" value="Unassembled WGS sequence"/>
</dbReference>
<proteinExistence type="predicted"/>
<comment type="caution">
    <text evidence="1">The sequence shown here is derived from an EMBL/GenBank/DDBJ whole genome shotgun (WGS) entry which is preliminary data.</text>
</comment>
<accession>A0AAP0JPD0</accession>
<keyword evidence="2" id="KW-1185">Reference proteome</keyword>
<gene>
    <name evidence="1" type="ORF">Sjap_008306</name>
</gene>
<organism evidence="1 2">
    <name type="scientific">Stephania japonica</name>
    <dbReference type="NCBI Taxonomy" id="461633"/>
    <lineage>
        <taxon>Eukaryota</taxon>
        <taxon>Viridiplantae</taxon>
        <taxon>Streptophyta</taxon>
        <taxon>Embryophyta</taxon>
        <taxon>Tracheophyta</taxon>
        <taxon>Spermatophyta</taxon>
        <taxon>Magnoliopsida</taxon>
        <taxon>Ranunculales</taxon>
        <taxon>Menispermaceae</taxon>
        <taxon>Menispermoideae</taxon>
        <taxon>Cissampelideae</taxon>
        <taxon>Stephania</taxon>
    </lineage>
</organism>